<evidence type="ECO:0000313" key="2">
    <source>
        <dbReference type="Proteomes" id="UP000501467"/>
    </source>
</evidence>
<dbReference type="EMBL" id="CP054003">
    <property type="protein sequence ID" value="QKH87133.1"/>
    <property type="molecule type" value="Genomic_DNA"/>
</dbReference>
<dbReference type="Proteomes" id="UP000501467">
    <property type="component" value="Chromosome"/>
</dbReference>
<dbReference type="Pfam" id="PF14055">
    <property type="entry name" value="NVEALA"/>
    <property type="match status" value="1"/>
</dbReference>
<name>A0AAP9NGX4_BACFG</name>
<accession>A0AAP9NGX4</accession>
<dbReference type="RefSeq" id="WP_005780255.1">
    <property type="nucleotide sequence ID" value="NZ_CP054003.1"/>
</dbReference>
<reference evidence="1 2" key="1">
    <citation type="submission" date="2020-05" db="EMBL/GenBank/DDBJ databases">
        <title>FDA dAtabase for Regulatory Grade micrObial Sequences (FDA-ARGOS): Supporting development and validation of Infectious Disease Dx tests.</title>
        <authorList>
            <person name="Bojja K."/>
            <person name="Kessler A."/>
            <person name="Tallon L."/>
            <person name="Sadzewicz L."/>
            <person name="Zhao X."/>
            <person name="Vavikolanu K."/>
            <person name="Mehta A."/>
            <person name="Aluvathingal J."/>
            <person name="Nadendla S."/>
            <person name="Myers T."/>
            <person name="Yan Y."/>
            <person name="Sichtig H."/>
        </authorList>
    </citation>
    <scope>NUCLEOTIDE SEQUENCE [LARGE SCALE GENOMIC DNA]</scope>
    <source>
        <strain evidence="1 2">FDAARGOS_763</strain>
    </source>
</reference>
<organism evidence="1 2">
    <name type="scientific">Bacteroides fragilis</name>
    <dbReference type="NCBI Taxonomy" id="817"/>
    <lineage>
        <taxon>Bacteria</taxon>
        <taxon>Pseudomonadati</taxon>
        <taxon>Bacteroidota</taxon>
        <taxon>Bacteroidia</taxon>
        <taxon>Bacteroidales</taxon>
        <taxon>Bacteroidaceae</taxon>
        <taxon>Bacteroides</taxon>
    </lineage>
</organism>
<dbReference type="AlphaFoldDB" id="A0AAP9NGX4"/>
<sequence length="94" mass="10014">MGKKILTAMIVAVVAVVAGYNIYAAQKDITLSEIALANVEALASTESIQIGCDNYSVVIKCQRVCTSCYRIWTTSVGYGNSTGFKGTCVCGRSY</sequence>
<evidence type="ECO:0008006" key="3">
    <source>
        <dbReference type="Google" id="ProtNLM"/>
    </source>
</evidence>
<evidence type="ECO:0000313" key="1">
    <source>
        <dbReference type="EMBL" id="QKH87133.1"/>
    </source>
</evidence>
<proteinExistence type="predicted"/>
<dbReference type="InterPro" id="IPR025905">
    <property type="entry name" value="NVEALA"/>
</dbReference>
<protein>
    <recommendedName>
        <fullName evidence="3">NVEALA family protein</fullName>
    </recommendedName>
</protein>
<gene>
    <name evidence="1" type="ORF">FOC69_23420</name>
</gene>